<evidence type="ECO:0000313" key="1">
    <source>
        <dbReference type="EMBL" id="PPS12540.1"/>
    </source>
</evidence>
<dbReference type="EMBL" id="KZ663467">
    <property type="protein sequence ID" value="PPS12540.1"/>
    <property type="molecule type" value="Genomic_DNA"/>
</dbReference>
<dbReference type="Proteomes" id="UP000239757">
    <property type="component" value="Unassembled WGS sequence"/>
</dbReference>
<dbReference type="OrthoDB" id="1716971at2759"/>
<reference evidence="1 2" key="1">
    <citation type="submission" date="2015-01" db="EMBL/GenBank/DDBJ databases">
        <title>Genome of allotetraploid Gossypium barbadense reveals genomic plasticity and fiber elongation in cotton evolution.</title>
        <authorList>
            <person name="Chen X."/>
            <person name="Liu X."/>
            <person name="Zhao B."/>
            <person name="Zheng H."/>
            <person name="Hu Y."/>
            <person name="Lu G."/>
            <person name="Yang C."/>
            <person name="Chen J."/>
            <person name="Shan C."/>
            <person name="Zhang L."/>
            <person name="Zhou Y."/>
            <person name="Wang L."/>
            <person name="Guo W."/>
            <person name="Bai Y."/>
            <person name="Ruan J."/>
            <person name="Shangguan X."/>
            <person name="Mao Y."/>
            <person name="Jiang J."/>
            <person name="Zhu Y."/>
            <person name="Lei J."/>
            <person name="Kang H."/>
            <person name="Chen S."/>
            <person name="He X."/>
            <person name="Wang R."/>
            <person name="Wang Y."/>
            <person name="Chen J."/>
            <person name="Wang L."/>
            <person name="Yu S."/>
            <person name="Wang B."/>
            <person name="Wei J."/>
            <person name="Song S."/>
            <person name="Lu X."/>
            <person name="Gao Z."/>
            <person name="Gu W."/>
            <person name="Deng X."/>
            <person name="Ma D."/>
            <person name="Wang S."/>
            <person name="Liang W."/>
            <person name="Fang L."/>
            <person name="Cai C."/>
            <person name="Zhu X."/>
            <person name="Zhou B."/>
            <person name="Zhang Y."/>
            <person name="Chen Z."/>
            <person name="Xu S."/>
            <person name="Zhu R."/>
            <person name="Wang S."/>
            <person name="Zhang T."/>
            <person name="Zhao G."/>
        </authorList>
    </citation>
    <scope>NUCLEOTIDE SEQUENCE [LARGE SCALE GENOMIC DNA]</scope>
    <source>
        <strain evidence="2">cv. Xinhai21</strain>
        <tissue evidence="1">Leaf</tissue>
    </source>
</reference>
<evidence type="ECO:0008006" key="3">
    <source>
        <dbReference type="Google" id="ProtNLM"/>
    </source>
</evidence>
<organism evidence="1 2">
    <name type="scientific">Gossypium barbadense</name>
    <name type="common">Sea Island cotton</name>
    <name type="synonym">Hibiscus barbadensis</name>
    <dbReference type="NCBI Taxonomy" id="3634"/>
    <lineage>
        <taxon>Eukaryota</taxon>
        <taxon>Viridiplantae</taxon>
        <taxon>Streptophyta</taxon>
        <taxon>Embryophyta</taxon>
        <taxon>Tracheophyta</taxon>
        <taxon>Spermatophyta</taxon>
        <taxon>Magnoliopsida</taxon>
        <taxon>eudicotyledons</taxon>
        <taxon>Gunneridae</taxon>
        <taxon>Pentapetalae</taxon>
        <taxon>rosids</taxon>
        <taxon>malvids</taxon>
        <taxon>Malvales</taxon>
        <taxon>Malvaceae</taxon>
        <taxon>Malvoideae</taxon>
        <taxon>Gossypium</taxon>
    </lineage>
</organism>
<protein>
    <recommendedName>
        <fullName evidence="3">Reverse transcriptase zinc-binding domain-containing protein</fullName>
    </recommendedName>
</protein>
<gene>
    <name evidence="1" type="ORF">GOBAR_AA08099</name>
</gene>
<name>A0A2P5YAC0_GOSBA</name>
<sequence>MQCHLRPASIWERLDRINRNFFWGGAEDARKLHLINRDKLMLLQRTWCDQSKRKTDVSTTTWSSLRKVSPLFQRGHRWSIHNGQSVNFWIDDWSGLGAVRTSISGTLNYEEFDHNFKTVRDLVEEQGRDCLSFSIPNAWWEAILSVLVSLNTEMAPAMDILVYLALMI</sequence>
<proteinExistence type="predicted"/>
<evidence type="ECO:0000313" key="2">
    <source>
        <dbReference type="Proteomes" id="UP000239757"/>
    </source>
</evidence>
<dbReference type="AlphaFoldDB" id="A0A2P5YAC0"/>
<accession>A0A2P5YAC0</accession>